<organism evidence="2 3">
    <name type="scientific">Candidatus Argoarchaeum ethanivorans</name>
    <dbReference type="NCBI Taxonomy" id="2608793"/>
    <lineage>
        <taxon>Archaea</taxon>
        <taxon>Methanobacteriati</taxon>
        <taxon>Methanobacteriota</taxon>
        <taxon>Stenosarchaea group</taxon>
        <taxon>Methanomicrobia</taxon>
        <taxon>Methanosarcinales</taxon>
        <taxon>Methanosarcinales incertae sedis</taxon>
        <taxon>GOM Arc I cluster</taxon>
        <taxon>Candidatus Argoarchaeum</taxon>
    </lineage>
</organism>
<gene>
    <name evidence="2" type="ORF">LAKADJCE_00982</name>
</gene>
<evidence type="ECO:0000313" key="2">
    <source>
        <dbReference type="EMBL" id="CAD6494874.1"/>
    </source>
</evidence>
<comment type="caution">
    <text evidence="2">The sequence shown here is derived from an EMBL/GenBank/DDBJ whole genome shotgun (WGS) entry which is preliminary data.</text>
</comment>
<dbReference type="EMBL" id="CAJHIR010000092">
    <property type="protein sequence ID" value="CAD6494874.1"/>
    <property type="molecule type" value="Genomic_DNA"/>
</dbReference>
<keyword evidence="1" id="KW-0472">Membrane</keyword>
<evidence type="ECO:0000256" key="1">
    <source>
        <dbReference type="SAM" id="Phobius"/>
    </source>
</evidence>
<name>A0A811TGL0_9EURY</name>
<reference evidence="2" key="1">
    <citation type="submission" date="2020-10" db="EMBL/GenBank/DDBJ databases">
        <authorList>
            <person name="Hahn C.J."/>
            <person name="Laso-Perez R."/>
            <person name="Vulcano F."/>
            <person name="Vaziourakis K.-M."/>
            <person name="Stokke R."/>
            <person name="Steen I.H."/>
            <person name="Teske A."/>
            <person name="Boetius A."/>
            <person name="Liebeke M."/>
            <person name="Amann R."/>
            <person name="Knittel K."/>
        </authorList>
    </citation>
    <scope>NUCLEOTIDE SEQUENCE</scope>
    <source>
        <strain evidence="2">Gfbio:e3339647-f889-4370-9287-4fb5cb688e4c:AG392J18_GoMArc1</strain>
    </source>
</reference>
<proteinExistence type="predicted"/>
<dbReference type="Proteomes" id="UP000612009">
    <property type="component" value="Unassembled WGS sequence"/>
</dbReference>
<keyword evidence="1" id="KW-1133">Transmembrane helix</keyword>
<protein>
    <submittedName>
        <fullName evidence="2">Uncharacterized protein</fullName>
    </submittedName>
</protein>
<feature type="transmembrane region" description="Helical" evidence="1">
    <location>
        <begin position="47"/>
        <end position="66"/>
    </location>
</feature>
<keyword evidence="1" id="KW-0812">Transmembrane</keyword>
<dbReference type="AlphaFoldDB" id="A0A811TGL0"/>
<evidence type="ECO:0000313" key="3">
    <source>
        <dbReference type="Proteomes" id="UP000612009"/>
    </source>
</evidence>
<sequence length="96" mass="10673">MLDKFKPAKREIIKKAMPIFVLMDSITVFVGVSGVTSIYSFGTCSHVVQIGVNVVVVARMTFLNRFHAKNNTLMHNKNPMTNSISLVVKVTINTCE</sequence>
<accession>A0A811TGL0</accession>
<feature type="transmembrane region" description="Helical" evidence="1">
    <location>
        <begin position="21"/>
        <end position="41"/>
    </location>
</feature>